<dbReference type="AlphaFoldDB" id="A0A9R1VUH8"/>
<name>A0A9R1VUH8_LACSA</name>
<protein>
    <submittedName>
        <fullName evidence="1">Uncharacterized protein</fullName>
    </submittedName>
</protein>
<sequence length="87" mass="10144">MGTPRSKDKLNSRKDIEVLCDRPILNPIKDNNGKARMKKRDYTLEKDHVKLVCDWLKKLKFPDDYASNIGNCVNIKDGSFYSFKIHD</sequence>
<accession>A0A9R1VUH8</accession>
<proteinExistence type="predicted"/>
<dbReference type="Proteomes" id="UP000235145">
    <property type="component" value="Unassembled WGS sequence"/>
</dbReference>
<dbReference type="EMBL" id="NBSK02000004">
    <property type="protein sequence ID" value="KAJ0212128.1"/>
    <property type="molecule type" value="Genomic_DNA"/>
</dbReference>
<comment type="caution">
    <text evidence="1">The sequence shown here is derived from an EMBL/GenBank/DDBJ whole genome shotgun (WGS) entry which is preliminary data.</text>
</comment>
<organism evidence="1 2">
    <name type="scientific">Lactuca sativa</name>
    <name type="common">Garden lettuce</name>
    <dbReference type="NCBI Taxonomy" id="4236"/>
    <lineage>
        <taxon>Eukaryota</taxon>
        <taxon>Viridiplantae</taxon>
        <taxon>Streptophyta</taxon>
        <taxon>Embryophyta</taxon>
        <taxon>Tracheophyta</taxon>
        <taxon>Spermatophyta</taxon>
        <taxon>Magnoliopsida</taxon>
        <taxon>eudicotyledons</taxon>
        <taxon>Gunneridae</taxon>
        <taxon>Pentapetalae</taxon>
        <taxon>asterids</taxon>
        <taxon>campanulids</taxon>
        <taxon>Asterales</taxon>
        <taxon>Asteraceae</taxon>
        <taxon>Cichorioideae</taxon>
        <taxon>Cichorieae</taxon>
        <taxon>Lactucinae</taxon>
        <taxon>Lactuca</taxon>
    </lineage>
</organism>
<gene>
    <name evidence="1" type="ORF">LSAT_V11C400170520</name>
</gene>
<evidence type="ECO:0000313" key="1">
    <source>
        <dbReference type="EMBL" id="KAJ0212128.1"/>
    </source>
</evidence>
<evidence type="ECO:0000313" key="2">
    <source>
        <dbReference type="Proteomes" id="UP000235145"/>
    </source>
</evidence>
<keyword evidence="2" id="KW-1185">Reference proteome</keyword>
<reference evidence="1 2" key="1">
    <citation type="journal article" date="2017" name="Nat. Commun.">
        <title>Genome assembly with in vitro proximity ligation data and whole-genome triplication in lettuce.</title>
        <authorList>
            <person name="Reyes-Chin-Wo S."/>
            <person name="Wang Z."/>
            <person name="Yang X."/>
            <person name="Kozik A."/>
            <person name="Arikit S."/>
            <person name="Song C."/>
            <person name="Xia L."/>
            <person name="Froenicke L."/>
            <person name="Lavelle D.O."/>
            <person name="Truco M.J."/>
            <person name="Xia R."/>
            <person name="Zhu S."/>
            <person name="Xu C."/>
            <person name="Xu H."/>
            <person name="Xu X."/>
            <person name="Cox K."/>
            <person name="Korf I."/>
            <person name="Meyers B.C."/>
            <person name="Michelmore R.W."/>
        </authorList>
    </citation>
    <scope>NUCLEOTIDE SEQUENCE [LARGE SCALE GENOMIC DNA]</scope>
    <source>
        <strain evidence="2">cv. Salinas</strain>
        <tissue evidence="1">Seedlings</tissue>
    </source>
</reference>